<accession>A0A426VBH3</accession>
<evidence type="ECO:0000313" key="5">
    <source>
        <dbReference type="Proteomes" id="UP000269265"/>
    </source>
</evidence>
<feature type="chain" id="PRO_5019290457" evidence="2">
    <location>
        <begin position="22"/>
        <end position="252"/>
    </location>
</feature>
<dbReference type="Gene3D" id="3.40.190.10">
    <property type="entry name" value="Periplasmic binding protein-like II"/>
    <property type="match status" value="2"/>
</dbReference>
<proteinExistence type="predicted"/>
<comment type="caution">
    <text evidence="4">The sequence shown here is derived from an EMBL/GenBank/DDBJ whole genome shotgun (WGS) entry which is preliminary data.</text>
</comment>
<protein>
    <submittedName>
        <fullName evidence="4">Transporter substrate-binding domain-containing protein</fullName>
    </submittedName>
</protein>
<evidence type="ECO:0000256" key="2">
    <source>
        <dbReference type="SAM" id="SignalP"/>
    </source>
</evidence>
<dbReference type="Pfam" id="PF00497">
    <property type="entry name" value="SBP_bac_3"/>
    <property type="match status" value="1"/>
</dbReference>
<dbReference type="EMBL" id="RSED01000007">
    <property type="protein sequence ID" value="RRS04243.1"/>
    <property type="molecule type" value="Genomic_DNA"/>
</dbReference>
<evidence type="ECO:0000256" key="1">
    <source>
        <dbReference type="ARBA" id="ARBA00022729"/>
    </source>
</evidence>
<dbReference type="PANTHER" id="PTHR35936:SF6">
    <property type="entry name" value="AMINO ACID ABC TRANSPORTER SUBSTRATE-BINDING PAAT FAMILY PROTEIN"/>
    <property type="match status" value="1"/>
</dbReference>
<gene>
    <name evidence="4" type="ORF">EIP75_10080</name>
</gene>
<feature type="domain" description="Solute-binding protein family 3/N-terminal" evidence="3">
    <location>
        <begin position="24"/>
        <end position="243"/>
    </location>
</feature>
<keyword evidence="5" id="KW-1185">Reference proteome</keyword>
<reference evidence="4 5" key="1">
    <citation type="submission" date="2018-12" db="EMBL/GenBank/DDBJ databases">
        <title>The whole draft genome of Aquabacterium sp. SJQ9.</title>
        <authorList>
            <person name="Sun L."/>
            <person name="Gao X."/>
            <person name="Chen W."/>
            <person name="Huang K."/>
        </authorList>
    </citation>
    <scope>NUCLEOTIDE SEQUENCE [LARGE SCALE GENOMIC DNA]</scope>
    <source>
        <strain evidence="4 5">SJQ9</strain>
    </source>
</reference>
<dbReference type="InterPro" id="IPR001638">
    <property type="entry name" value="Solute-binding_3/MltF_N"/>
</dbReference>
<evidence type="ECO:0000259" key="3">
    <source>
        <dbReference type="Pfam" id="PF00497"/>
    </source>
</evidence>
<dbReference type="PANTHER" id="PTHR35936">
    <property type="entry name" value="MEMBRANE-BOUND LYTIC MUREIN TRANSGLYCOSYLASE F"/>
    <property type="match status" value="1"/>
</dbReference>
<dbReference type="OrthoDB" id="245568at2"/>
<keyword evidence="1 2" id="KW-0732">Signal</keyword>
<dbReference type="AlphaFoldDB" id="A0A426VBH3"/>
<dbReference type="Proteomes" id="UP000269265">
    <property type="component" value="Unassembled WGS sequence"/>
</dbReference>
<evidence type="ECO:0000313" key="4">
    <source>
        <dbReference type="EMBL" id="RRS04243.1"/>
    </source>
</evidence>
<dbReference type="SUPFAM" id="SSF53850">
    <property type="entry name" value="Periplasmic binding protein-like II"/>
    <property type="match status" value="1"/>
</dbReference>
<name>A0A426VBH3_9BURK</name>
<organism evidence="4 5">
    <name type="scientific">Aquabacterium soli</name>
    <dbReference type="NCBI Taxonomy" id="2493092"/>
    <lineage>
        <taxon>Bacteria</taxon>
        <taxon>Pseudomonadati</taxon>
        <taxon>Pseudomonadota</taxon>
        <taxon>Betaproteobacteria</taxon>
        <taxon>Burkholderiales</taxon>
        <taxon>Aquabacterium</taxon>
    </lineage>
</organism>
<dbReference type="RefSeq" id="WP_125243149.1">
    <property type="nucleotide sequence ID" value="NZ_RSED01000007.1"/>
</dbReference>
<sequence length="252" mass="27873">MRIVACLLAWMALALSGLAGAETIRVAAEDDWPPYSSAVGPERRPEGFAVDLVREVFASQGIKVEFIVVPFARCLAYTTRGRVVACFNVGMTAANQGDHIWPATPMLEEELSIFARADAPAREIGPADLRGRSVGYTVGYTYSTEVMTDPLITRYGASSDHQLLKMLVAGRVDYILLNRMPGMLRIAGDPVFKGKVKRVGKVSVDGFWLAFSKVHPDGQRLSGVFERGLREFKRDGRYQTMVQAFRRRLGVQ</sequence>
<feature type="signal peptide" evidence="2">
    <location>
        <begin position="1"/>
        <end position="21"/>
    </location>
</feature>